<dbReference type="InterPro" id="IPR001073">
    <property type="entry name" value="C1q_dom"/>
</dbReference>
<evidence type="ECO:0000313" key="2">
    <source>
        <dbReference type="EMBL" id="KAH3727751.1"/>
    </source>
</evidence>
<name>A0A9D4HQX1_DREPO</name>
<dbReference type="Proteomes" id="UP000828390">
    <property type="component" value="Unassembled WGS sequence"/>
</dbReference>
<dbReference type="AlphaFoldDB" id="A0A9D4HQX1"/>
<dbReference type="Pfam" id="PF00386">
    <property type="entry name" value="C1q"/>
    <property type="match status" value="1"/>
</dbReference>
<organism evidence="2 3">
    <name type="scientific">Dreissena polymorpha</name>
    <name type="common">Zebra mussel</name>
    <name type="synonym">Mytilus polymorpha</name>
    <dbReference type="NCBI Taxonomy" id="45954"/>
    <lineage>
        <taxon>Eukaryota</taxon>
        <taxon>Metazoa</taxon>
        <taxon>Spiralia</taxon>
        <taxon>Lophotrochozoa</taxon>
        <taxon>Mollusca</taxon>
        <taxon>Bivalvia</taxon>
        <taxon>Autobranchia</taxon>
        <taxon>Heteroconchia</taxon>
        <taxon>Euheterodonta</taxon>
        <taxon>Imparidentia</taxon>
        <taxon>Neoheterodontei</taxon>
        <taxon>Myida</taxon>
        <taxon>Dreissenoidea</taxon>
        <taxon>Dreissenidae</taxon>
        <taxon>Dreissena</taxon>
    </lineage>
</organism>
<gene>
    <name evidence="2" type="ORF">DPMN_053694</name>
</gene>
<accession>A0A9D4HQX1</accession>
<comment type="caution">
    <text evidence="2">The sequence shown here is derived from an EMBL/GenBank/DDBJ whole genome shotgun (WGS) entry which is preliminary data.</text>
</comment>
<dbReference type="Gene3D" id="2.60.120.40">
    <property type="match status" value="1"/>
</dbReference>
<dbReference type="EMBL" id="JAIWYP010000012">
    <property type="protein sequence ID" value="KAH3727751.1"/>
    <property type="molecule type" value="Genomic_DNA"/>
</dbReference>
<evidence type="ECO:0000259" key="1">
    <source>
        <dbReference type="PROSITE" id="PS50871"/>
    </source>
</evidence>
<protein>
    <recommendedName>
        <fullName evidence="1">C1q domain-containing protein</fullName>
    </recommendedName>
</protein>
<dbReference type="InterPro" id="IPR008983">
    <property type="entry name" value="Tumour_necrosis_fac-like_dom"/>
</dbReference>
<dbReference type="SUPFAM" id="SSF49842">
    <property type="entry name" value="TNF-like"/>
    <property type="match status" value="1"/>
</dbReference>
<dbReference type="PROSITE" id="PS50871">
    <property type="entry name" value="C1Q"/>
    <property type="match status" value="1"/>
</dbReference>
<reference evidence="2" key="2">
    <citation type="submission" date="2020-11" db="EMBL/GenBank/DDBJ databases">
        <authorList>
            <person name="McCartney M.A."/>
            <person name="Auch B."/>
            <person name="Kono T."/>
            <person name="Mallez S."/>
            <person name="Becker A."/>
            <person name="Gohl D.M."/>
            <person name="Silverstein K.A.T."/>
            <person name="Koren S."/>
            <person name="Bechman K.B."/>
            <person name="Herman A."/>
            <person name="Abrahante J.E."/>
            <person name="Garbe J."/>
        </authorList>
    </citation>
    <scope>NUCLEOTIDE SEQUENCE</scope>
    <source>
        <strain evidence="2">Duluth1</strain>
        <tissue evidence="2">Whole animal</tissue>
    </source>
</reference>
<sequence length="105" mass="11187">MCFQIGGGYNTAHGIFDAPSAGLYLFSRTTASQDDDWVVTELIVNGARLIGTDTANADVTPGTAVVLATVNAGDHVFIRRVSCGTLFLTNRLQTSMRMSFTGILL</sequence>
<evidence type="ECO:0000313" key="3">
    <source>
        <dbReference type="Proteomes" id="UP000828390"/>
    </source>
</evidence>
<keyword evidence="3" id="KW-1185">Reference proteome</keyword>
<reference evidence="2" key="1">
    <citation type="journal article" date="2019" name="bioRxiv">
        <title>The Genome of the Zebra Mussel, Dreissena polymorpha: A Resource for Invasive Species Research.</title>
        <authorList>
            <person name="McCartney M.A."/>
            <person name="Auch B."/>
            <person name="Kono T."/>
            <person name="Mallez S."/>
            <person name="Zhang Y."/>
            <person name="Obille A."/>
            <person name="Becker A."/>
            <person name="Abrahante J.E."/>
            <person name="Garbe J."/>
            <person name="Badalamenti J.P."/>
            <person name="Herman A."/>
            <person name="Mangelson H."/>
            <person name="Liachko I."/>
            <person name="Sullivan S."/>
            <person name="Sone E.D."/>
            <person name="Koren S."/>
            <person name="Silverstein K.A.T."/>
            <person name="Beckman K.B."/>
            <person name="Gohl D.M."/>
        </authorList>
    </citation>
    <scope>NUCLEOTIDE SEQUENCE</scope>
    <source>
        <strain evidence="2">Duluth1</strain>
        <tissue evidence="2">Whole animal</tissue>
    </source>
</reference>
<proteinExistence type="predicted"/>
<feature type="domain" description="C1q" evidence="1">
    <location>
        <begin position="1"/>
        <end position="105"/>
    </location>
</feature>